<dbReference type="Proteomes" id="UP000697127">
    <property type="component" value="Unassembled WGS sequence"/>
</dbReference>
<dbReference type="InterPro" id="IPR011990">
    <property type="entry name" value="TPR-like_helical_dom_sf"/>
</dbReference>
<evidence type="ECO:0000313" key="6">
    <source>
        <dbReference type="Proteomes" id="UP000697127"/>
    </source>
</evidence>
<dbReference type="Gene3D" id="1.25.40.10">
    <property type="entry name" value="Tetratricopeptide repeat domain"/>
    <property type="match status" value="1"/>
</dbReference>
<keyword evidence="2" id="KW-0802">TPR repeat</keyword>
<dbReference type="GO" id="GO:0006335">
    <property type="term" value="P:DNA replication-dependent chromatin assembly"/>
    <property type="evidence" value="ECO:0007669"/>
    <property type="project" value="TreeGrafter"/>
</dbReference>
<name>A0A9P7BDA0_9ASCO</name>
<feature type="compositionally biased region" description="Basic and acidic residues" evidence="3">
    <location>
        <begin position="66"/>
        <end position="83"/>
    </location>
</feature>
<dbReference type="PANTHER" id="PTHR15081">
    <property type="entry name" value="NUCLEAR AUTOANTIGENIC SPERM PROTEIN NASP -RELATED"/>
    <property type="match status" value="1"/>
</dbReference>
<reference evidence="5" key="1">
    <citation type="submission" date="2020-11" db="EMBL/GenBank/DDBJ databases">
        <title>Kefir isolates.</title>
        <authorList>
            <person name="Marcisauskas S."/>
            <person name="Kim Y."/>
            <person name="Blasche S."/>
        </authorList>
    </citation>
    <scope>NUCLEOTIDE SEQUENCE</scope>
    <source>
        <strain evidence="5">Olga-1</strain>
    </source>
</reference>
<comment type="caution">
    <text evidence="5">The sequence shown here is derived from an EMBL/GenBank/DDBJ whole genome shotgun (WGS) entry which is preliminary data.</text>
</comment>
<proteinExistence type="predicted"/>
<accession>A0A9P7BDA0</accession>
<evidence type="ECO:0000256" key="2">
    <source>
        <dbReference type="ARBA" id="ARBA00022803"/>
    </source>
</evidence>
<evidence type="ECO:0000256" key="3">
    <source>
        <dbReference type="SAM" id="MobiDB-lite"/>
    </source>
</evidence>
<dbReference type="InterPro" id="IPR019544">
    <property type="entry name" value="Tetratricopeptide_SHNi-TPR_dom"/>
</dbReference>
<feature type="region of interest" description="Disordered" evidence="3">
    <location>
        <begin position="64"/>
        <end position="140"/>
    </location>
</feature>
<protein>
    <recommendedName>
        <fullName evidence="4">Tetratricopeptide SHNi-TPR domain-containing protein</fullName>
    </recommendedName>
</protein>
<keyword evidence="6" id="KW-1185">Reference proteome</keyword>
<dbReference type="GO" id="GO:0034080">
    <property type="term" value="P:CENP-A containing chromatin assembly"/>
    <property type="evidence" value="ECO:0007669"/>
    <property type="project" value="TreeGrafter"/>
</dbReference>
<feature type="compositionally biased region" description="Acidic residues" evidence="3">
    <location>
        <begin position="97"/>
        <end position="113"/>
    </location>
</feature>
<organism evidence="5 6">
    <name type="scientific">Pichia californica</name>
    <dbReference type="NCBI Taxonomy" id="460514"/>
    <lineage>
        <taxon>Eukaryota</taxon>
        <taxon>Fungi</taxon>
        <taxon>Dikarya</taxon>
        <taxon>Ascomycota</taxon>
        <taxon>Saccharomycotina</taxon>
        <taxon>Pichiomycetes</taxon>
        <taxon>Pichiales</taxon>
        <taxon>Pichiaceae</taxon>
        <taxon>Pichia</taxon>
    </lineage>
</organism>
<dbReference type="InterPro" id="IPR051730">
    <property type="entry name" value="NASP-like"/>
</dbReference>
<feature type="compositionally biased region" description="Acidic residues" evidence="3">
    <location>
        <begin position="121"/>
        <end position="140"/>
    </location>
</feature>
<evidence type="ECO:0000256" key="1">
    <source>
        <dbReference type="ARBA" id="ARBA00022737"/>
    </source>
</evidence>
<dbReference type="Pfam" id="PF10516">
    <property type="entry name" value="SHNi-TPR"/>
    <property type="match status" value="1"/>
</dbReference>
<dbReference type="EMBL" id="PUHW01000211">
    <property type="protein sequence ID" value="KAG0687827.1"/>
    <property type="molecule type" value="Genomic_DNA"/>
</dbReference>
<dbReference type="GO" id="GO:0005654">
    <property type="term" value="C:nucleoplasm"/>
    <property type="evidence" value="ECO:0007669"/>
    <property type="project" value="TreeGrafter"/>
</dbReference>
<evidence type="ECO:0000313" key="5">
    <source>
        <dbReference type="EMBL" id="KAG0687827.1"/>
    </source>
</evidence>
<feature type="domain" description="Tetratricopeptide SHNi-TPR" evidence="4">
    <location>
        <begin position="190"/>
        <end position="215"/>
    </location>
</feature>
<evidence type="ECO:0000259" key="4">
    <source>
        <dbReference type="Pfam" id="PF10516"/>
    </source>
</evidence>
<keyword evidence="1" id="KW-0677">Repeat</keyword>
<sequence length="339" mass="38828">MSLEKLLQDGAEAMAANRFEDAVGIYSEACQMSNLENGKDDPDLMFLYGKALFENAVQSSDVLGNVEKKKEREEKRDTDTKDKDEEDVQFQFNDKLAEEEDEEEEEEEEEEELPANKIADESDSSDEEVEAPNEEAEQSDFEIAWEILDLTRILYDEEINNTKINIKEPYNDNINEENKEFINKYSRLCDVYMLMGDISLENENFIQSIEDYEKGNKMLLKLFNLNNGRLHEAKFKLSLSYEFLGDEVGLNKSIECMKELLDMIENREEDKGLVEEVKSRLYDLQVLQRERNKEKAQLVGLLKGVSSGSGSGSVDAVVARDLSGLVKKRKKNSSGRVSK</sequence>
<dbReference type="AlphaFoldDB" id="A0A9P7BDA0"/>
<gene>
    <name evidence="5" type="ORF">C6P40_001831</name>
</gene>
<dbReference type="GO" id="GO:0042393">
    <property type="term" value="F:histone binding"/>
    <property type="evidence" value="ECO:0007669"/>
    <property type="project" value="TreeGrafter"/>
</dbReference>
<dbReference type="PANTHER" id="PTHR15081:SF1">
    <property type="entry name" value="NUCLEAR AUTOANTIGENIC SPERM PROTEIN"/>
    <property type="match status" value="1"/>
</dbReference>